<reference evidence="2" key="2">
    <citation type="submission" date="2020-09" db="EMBL/GenBank/DDBJ databases">
        <authorList>
            <person name="Sun Q."/>
            <person name="Zhou Y."/>
        </authorList>
    </citation>
    <scope>NUCLEOTIDE SEQUENCE</scope>
    <source>
        <strain evidence="2">CGMCC 1.15388</strain>
    </source>
</reference>
<dbReference type="EMBL" id="BMIS01000004">
    <property type="protein sequence ID" value="GGE66205.1"/>
    <property type="molecule type" value="Genomic_DNA"/>
</dbReference>
<gene>
    <name evidence="2" type="ORF">GCM10011401_11820</name>
</gene>
<evidence type="ECO:0000313" key="2">
    <source>
        <dbReference type="EMBL" id="GGE66205.1"/>
    </source>
</evidence>
<comment type="caution">
    <text evidence="2">The sequence shown here is derived from an EMBL/GenBank/DDBJ whole genome shotgun (WGS) entry which is preliminary data.</text>
</comment>
<evidence type="ECO:0008006" key="4">
    <source>
        <dbReference type="Google" id="ProtNLM"/>
    </source>
</evidence>
<organism evidence="2 3">
    <name type="scientific">Nesterenkonia cremea</name>
    <dbReference type="NCBI Taxonomy" id="1882340"/>
    <lineage>
        <taxon>Bacteria</taxon>
        <taxon>Bacillati</taxon>
        <taxon>Actinomycetota</taxon>
        <taxon>Actinomycetes</taxon>
        <taxon>Micrococcales</taxon>
        <taxon>Micrococcaceae</taxon>
        <taxon>Nesterenkonia</taxon>
    </lineage>
</organism>
<dbReference type="Gene3D" id="3.40.960.10">
    <property type="entry name" value="VSR Endonuclease"/>
    <property type="match status" value="1"/>
</dbReference>
<reference evidence="2" key="1">
    <citation type="journal article" date="2014" name="Int. J. Syst. Evol. Microbiol.">
        <title>Complete genome sequence of Corynebacterium casei LMG S-19264T (=DSM 44701T), isolated from a smear-ripened cheese.</title>
        <authorList>
            <consortium name="US DOE Joint Genome Institute (JGI-PGF)"/>
            <person name="Walter F."/>
            <person name="Albersmeier A."/>
            <person name="Kalinowski J."/>
            <person name="Ruckert C."/>
        </authorList>
    </citation>
    <scope>NUCLEOTIDE SEQUENCE</scope>
    <source>
        <strain evidence="2">CGMCC 1.15388</strain>
    </source>
</reference>
<dbReference type="Proteomes" id="UP000633136">
    <property type="component" value="Unassembled WGS sequence"/>
</dbReference>
<accession>A0A917EPA9</accession>
<proteinExistence type="predicted"/>
<evidence type="ECO:0000313" key="3">
    <source>
        <dbReference type="Proteomes" id="UP000633136"/>
    </source>
</evidence>
<protein>
    <recommendedName>
        <fullName evidence="4">DUF559 domain-containing protein</fullName>
    </recommendedName>
</protein>
<keyword evidence="3" id="KW-1185">Reference proteome</keyword>
<sequence length="375" mass="41405">MPRGAGRHAGPSRGAPFCPGAFSPPSCLGEDLPSQKDFRRETASLRPNNGGCGELPPLLSVSRQNQGMRRPEVLPKRWNGCTLTPALLRAEGIHPQRLRRADTDRVFYGFYRQDADQLTLGMRAVLLAEELPDCVVSDVTAARVLGLHLPWEVARDDAVHLTQPAGTARRIRRHGVTSHRRELREGQVMLIGGVPVTTPARTWFDLAARCSLTSVVAFGDQLVRQPRQRFEGRDEPFASLRELVGVVEEAGRVPGKARAKEALGLIRVGADSFKETELRLALVDAGLPEPELQVPADPADPFSHPADMGYPGLKIAIQYDGGTHFDPDQQRRNQRRDNDFHAQGWLLLCYNSSDAQNGFRRAVSQVRSAVRLRAT</sequence>
<name>A0A917EPA9_9MICC</name>
<feature type="region of interest" description="Disordered" evidence="1">
    <location>
        <begin position="43"/>
        <end position="70"/>
    </location>
</feature>
<dbReference type="AlphaFoldDB" id="A0A917EPA9"/>
<evidence type="ECO:0000256" key="1">
    <source>
        <dbReference type="SAM" id="MobiDB-lite"/>
    </source>
</evidence>